<dbReference type="Gene3D" id="1.10.510.10">
    <property type="entry name" value="Transferase(Phosphotransferase) domain 1"/>
    <property type="match status" value="1"/>
</dbReference>
<feature type="non-terminal residue" evidence="6">
    <location>
        <position position="1"/>
    </location>
</feature>
<dbReference type="PROSITE" id="PS50011">
    <property type="entry name" value="PROTEIN_KINASE_DOM"/>
    <property type="match status" value="1"/>
</dbReference>
<dbReference type="InterPro" id="IPR001245">
    <property type="entry name" value="Ser-Thr/Tyr_kinase_cat_dom"/>
</dbReference>
<dbReference type="EMBL" id="QJKJ01007502">
    <property type="protein sequence ID" value="RDX82965.1"/>
    <property type="molecule type" value="Genomic_DNA"/>
</dbReference>
<proteinExistence type="predicted"/>
<dbReference type="OrthoDB" id="4062651at2759"/>
<dbReference type="Pfam" id="PF07714">
    <property type="entry name" value="PK_Tyr_Ser-Thr"/>
    <property type="match status" value="1"/>
</dbReference>
<feature type="region of interest" description="Disordered" evidence="4">
    <location>
        <begin position="165"/>
        <end position="185"/>
    </location>
</feature>
<dbReference type="FunFam" id="3.30.200.20:FF:000604">
    <property type="entry name" value="Proline-rich receptor-like protein kinase PERK8"/>
    <property type="match status" value="1"/>
</dbReference>
<dbReference type="InterPro" id="IPR008266">
    <property type="entry name" value="Tyr_kinase_AS"/>
</dbReference>
<dbReference type="GO" id="GO:0004674">
    <property type="term" value="F:protein serine/threonine kinase activity"/>
    <property type="evidence" value="ECO:0007669"/>
    <property type="project" value="UniProtKB-KW"/>
</dbReference>
<feature type="compositionally biased region" description="Low complexity" evidence="4">
    <location>
        <begin position="630"/>
        <end position="656"/>
    </location>
</feature>
<dbReference type="InterPro" id="IPR011009">
    <property type="entry name" value="Kinase-like_dom_sf"/>
</dbReference>
<protein>
    <submittedName>
        <fullName evidence="6">Proline-rich receptor-like protein kinase PERK3</fullName>
    </submittedName>
</protein>
<dbReference type="Gene3D" id="3.30.200.20">
    <property type="entry name" value="Phosphorylase Kinase, domain 1"/>
    <property type="match status" value="1"/>
</dbReference>
<dbReference type="PANTHER" id="PTHR47989">
    <property type="entry name" value="OS01G0750732 PROTEIN"/>
    <property type="match status" value="1"/>
</dbReference>
<sequence length="669" mass="75032">MSEEPPSIVVIHYASRDFNTSAIKVVLQGFSLGHGDKLTLLVILRHANSPTRLPFIAPARLRGLFETDHKIVEQEVAKKKEELYNNARIREISEKCKADKIQFQIEMLQGNLPEVAVNAAIRLEATSVILDRHMKKYKKDFMQSLSCALLIMKRDNSMRHLRGPRETHLCDRGNDNASSNSKSPPRIQQVENAIFCSNSSSSIPTHTKVVCPQFHSQVKIILENSEQDMARGYCLLPVPDAQKTNHTEFYHIGTPVKHCNNHEAYQTVEQFKNSVCSVCSNRRPKFELMREFTYAELHEATQGFSPTNYLSEGGFGSVYKGKLQGGLKIAVKQHKCASLQGEKEFKSEVNALCRAIHENVVMLRGFCSEGNNRLLVYEFVCNGSLDQHLSEHSRKPLSWAERIKVAVGAAKGLLFLHQNNIIHRDMRPSNILVTHDYEAMLGDFGLARTEQMDSLYSTDVVGTIGYLAPEYAESGKMSTKTDVYSFGVVLLQLITGMRTADKRLGDKSLVGWARPLLKERNYPDLIDERMMDNHDCHQLFWMIRLAEKCLTRDPQRRLSMDTVVTALAHIMEGNTCSVVLKDCSPARSDSSYDMSDLILSDTSLELEGEDESIYARYAPICLRPPPSPPMGSTSSSTSSMFTGLSESSSDDLSNNENKGKKPNDQGGIV</sequence>
<comment type="caution">
    <text evidence="6">The sequence shown here is derived from an EMBL/GenBank/DDBJ whole genome shotgun (WGS) entry which is preliminary data.</text>
</comment>
<accession>A0A371FXB7</accession>
<dbReference type="PANTHER" id="PTHR47989:SF8">
    <property type="entry name" value="INACTIVE PROTEIN KINASE SELMODRAFT_444075-LIKE"/>
    <property type="match status" value="1"/>
</dbReference>
<dbReference type="InterPro" id="IPR000719">
    <property type="entry name" value="Prot_kinase_dom"/>
</dbReference>
<reference evidence="6" key="1">
    <citation type="submission" date="2018-05" db="EMBL/GenBank/DDBJ databases">
        <title>Draft genome of Mucuna pruriens seed.</title>
        <authorList>
            <person name="Nnadi N.E."/>
            <person name="Vos R."/>
            <person name="Hasami M.H."/>
            <person name="Devisetty U.K."/>
            <person name="Aguiy J.C."/>
        </authorList>
    </citation>
    <scope>NUCLEOTIDE SEQUENCE [LARGE SCALE GENOMIC DNA]</scope>
    <source>
        <strain evidence="6">JCA_2017</strain>
    </source>
</reference>
<feature type="domain" description="Protein kinase" evidence="5">
    <location>
        <begin position="304"/>
        <end position="572"/>
    </location>
</feature>
<keyword evidence="1" id="KW-0723">Serine/threonine-protein kinase</keyword>
<dbReference type="PROSITE" id="PS00109">
    <property type="entry name" value="PROTEIN_KINASE_TYR"/>
    <property type="match status" value="1"/>
</dbReference>
<evidence type="ECO:0000256" key="2">
    <source>
        <dbReference type="ARBA" id="ARBA00022741"/>
    </source>
</evidence>
<organism evidence="6 7">
    <name type="scientific">Mucuna pruriens</name>
    <name type="common">Velvet bean</name>
    <name type="synonym">Dolichos pruriens</name>
    <dbReference type="NCBI Taxonomy" id="157652"/>
    <lineage>
        <taxon>Eukaryota</taxon>
        <taxon>Viridiplantae</taxon>
        <taxon>Streptophyta</taxon>
        <taxon>Embryophyta</taxon>
        <taxon>Tracheophyta</taxon>
        <taxon>Spermatophyta</taxon>
        <taxon>Magnoliopsida</taxon>
        <taxon>eudicotyledons</taxon>
        <taxon>Gunneridae</taxon>
        <taxon>Pentapetalae</taxon>
        <taxon>rosids</taxon>
        <taxon>fabids</taxon>
        <taxon>Fabales</taxon>
        <taxon>Fabaceae</taxon>
        <taxon>Papilionoideae</taxon>
        <taxon>50 kb inversion clade</taxon>
        <taxon>NPAAA clade</taxon>
        <taxon>indigoferoid/millettioid clade</taxon>
        <taxon>Phaseoleae</taxon>
        <taxon>Mucuna</taxon>
    </lineage>
</organism>
<evidence type="ECO:0000313" key="7">
    <source>
        <dbReference type="Proteomes" id="UP000257109"/>
    </source>
</evidence>
<keyword evidence="1" id="KW-0808">Transferase</keyword>
<dbReference type="STRING" id="157652.A0A371FXB7"/>
<gene>
    <name evidence="6" type="primary">PERK3</name>
    <name evidence="6" type="ORF">CR513_36179</name>
</gene>
<dbReference type="Proteomes" id="UP000257109">
    <property type="component" value="Unassembled WGS sequence"/>
</dbReference>
<keyword evidence="2" id="KW-0547">Nucleotide-binding</keyword>
<evidence type="ECO:0000256" key="3">
    <source>
        <dbReference type="ARBA" id="ARBA00022840"/>
    </source>
</evidence>
<evidence type="ECO:0000313" key="6">
    <source>
        <dbReference type="EMBL" id="RDX82965.1"/>
    </source>
</evidence>
<dbReference type="GO" id="GO:0005524">
    <property type="term" value="F:ATP binding"/>
    <property type="evidence" value="ECO:0007669"/>
    <property type="project" value="UniProtKB-KW"/>
</dbReference>
<evidence type="ECO:0000256" key="4">
    <source>
        <dbReference type="SAM" id="MobiDB-lite"/>
    </source>
</evidence>
<keyword evidence="3" id="KW-0067">ATP-binding</keyword>
<evidence type="ECO:0000259" key="5">
    <source>
        <dbReference type="PROSITE" id="PS50011"/>
    </source>
</evidence>
<keyword evidence="1" id="KW-0418">Kinase</keyword>
<feature type="region of interest" description="Disordered" evidence="4">
    <location>
        <begin position="624"/>
        <end position="669"/>
    </location>
</feature>
<evidence type="ECO:0000256" key="1">
    <source>
        <dbReference type="ARBA" id="ARBA00022527"/>
    </source>
</evidence>
<keyword evidence="7" id="KW-1185">Reference proteome</keyword>
<name>A0A371FXB7_MUCPR</name>
<dbReference type="AlphaFoldDB" id="A0A371FXB7"/>
<dbReference type="SUPFAM" id="SSF56112">
    <property type="entry name" value="Protein kinase-like (PK-like)"/>
    <property type="match status" value="1"/>
</dbReference>
<dbReference type="FunFam" id="1.10.510.10:FF:000849">
    <property type="entry name" value="receptor-like cytosolic serine/threonine-protein kinase RBK1 isoform X1"/>
    <property type="match status" value="1"/>
</dbReference>
<feature type="compositionally biased region" description="Basic and acidic residues" evidence="4">
    <location>
        <begin position="165"/>
        <end position="174"/>
    </location>
</feature>